<comment type="caution">
    <text evidence="1">The sequence shown here is derived from an EMBL/GenBank/DDBJ whole genome shotgun (WGS) entry which is preliminary data.</text>
</comment>
<sequence>ITLSLDGTTTTASTVQMGLGYEVHLRTMPLSWLGGVTIHGRQKRISEVIAEWYNSGDFSIGKDVDNLATYSITGQTTSMDRKTFPPGFSREGYVYVFQKSPEPLTLLAIMVEFRVQ</sequence>
<organism evidence="1">
    <name type="scientific">marine sediment metagenome</name>
    <dbReference type="NCBI Taxonomy" id="412755"/>
    <lineage>
        <taxon>unclassified sequences</taxon>
        <taxon>metagenomes</taxon>
        <taxon>ecological metagenomes</taxon>
    </lineage>
</organism>
<dbReference type="EMBL" id="LAZR01041924">
    <property type="protein sequence ID" value="KKL10776.1"/>
    <property type="molecule type" value="Genomic_DNA"/>
</dbReference>
<protein>
    <submittedName>
        <fullName evidence="1">Uncharacterized protein</fullName>
    </submittedName>
</protein>
<reference evidence="1" key="1">
    <citation type="journal article" date="2015" name="Nature">
        <title>Complex archaea that bridge the gap between prokaryotes and eukaryotes.</title>
        <authorList>
            <person name="Spang A."/>
            <person name="Saw J.H."/>
            <person name="Jorgensen S.L."/>
            <person name="Zaremba-Niedzwiedzka K."/>
            <person name="Martijn J."/>
            <person name="Lind A.E."/>
            <person name="van Eijk R."/>
            <person name="Schleper C."/>
            <person name="Guy L."/>
            <person name="Ettema T.J."/>
        </authorList>
    </citation>
    <scope>NUCLEOTIDE SEQUENCE</scope>
</reference>
<accession>A0A0F9CYT1</accession>
<proteinExistence type="predicted"/>
<evidence type="ECO:0000313" key="1">
    <source>
        <dbReference type="EMBL" id="KKL10776.1"/>
    </source>
</evidence>
<dbReference type="AlphaFoldDB" id="A0A0F9CYT1"/>
<feature type="non-terminal residue" evidence="1">
    <location>
        <position position="1"/>
    </location>
</feature>
<name>A0A0F9CYT1_9ZZZZ</name>
<gene>
    <name evidence="1" type="ORF">LCGC14_2552460</name>
</gene>